<reference evidence="4" key="1">
    <citation type="submission" date="2021-01" db="EMBL/GenBank/DDBJ databases">
        <title>KCTC 19127 draft genome.</title>
        <authorList>
            <person name="An D."/>
        </authorList>
    </citation>
    <scope>NUCLEOTIDE SEQUENCE</scope>
    <source>
        <strain evidence="4">KCTC 19127</strain>
    </source>
</reference>
<organism evidence="4 5">
    <name type="scientific">Nakamurella flavida</name>
    <dbReference type="NCBI Taxonomy" id="363630"/>
    <lineage>
        <taxon>Bacteria</taxon>
        <taxon>Bacillati</taxon>
        <taxon>Actinomycetota</taxon>
        <taxon>Actinomycetes</taxon>
        <taxon>Nakamurellales</taxon>
        <taxon>Nakamurellaceae</taxon>
        <taxon>Nakamurella</taxon>
    </lineage>
</organism>
<comment type="pathway">
    <text evidence="1">Cofactor biosynthesis; thiamine diphosphate biosynthesis.</text>
</comment>
<evidence type="ECO:0000256" key="2">
    <source>
        <dbReference type="SAM" id="MobiDB-lite"/>
    </source>
</evidence>
<feature type="compositionally biased region" description="Low complexity" evidence="2">
    <location>
        <begin position="10"/>
        <end position="25"/>
    </location>
</feature>
<evidence type="ECO:0000256" key="1">
    <source>
        <dbReference type="ARBA" id="ARBA00004948"/>
    </source>
</evidence>
<comment type="caution">
    <text evidence="4">The sequence shown here is derived from an EMBL/GenBank/DDBJ whole genome shotgun (WGS) entry which is preliminary data.</text>
</comment>
<evidence type="ECO:0000313" key="5">
    <source>
        <dbReference type="Proteomes" id="UP000663801"/>
    </source>
</evidence>
<sequence length="250" mass="26247">MTATARPGTAHPLAGSPAAGSPAAGSRFTDELWASTADVRERIDGMAFLAGLGAGTLPVEVFRFYLEQDSLYLAGYAKALALLAAKAPTPVQAAFWASSAHTAAVVETGLHGDLLGGGALGEPAGELEHSPTCLGYVSFLIATAATADYPVAAAAVLPCFWIYAEVAARLAVDAARVLDVAPDHPYARWVATYDGPEFQHSVVQARRLVDDAAATATDAQRTQMTAAFRTASVYEFLFWDTALHPQPWPV</sequence>
<dbReference type="InterPro" id="IPR004305">
    <property type="entry name" value="Thiaminase-2/PQQC"/>
</dbReference>
<dbReference type="Gene3D" id="1.20.910.10">
    <property type="entry name" value="Heme oxygenase-like"/>
    <property type="match status" value="1"/>
</dbReference>
<dbReference type="SUPFAM" id="SSF48613">
    <property type="entry name" value="Heme oxygenase-like"/>
    <property type="match status" value="1"/>
</dbReference>
<dbReference type="CDD" id="cd19365">
    <property type="entry name" value="TenA_C-like"/>
    <property type="match status" value="1"/>
</dbReference>
<dbReference type="EMBL" id="JAERWL010000009">
    <property type="protein sequence ID" value="MBM9477183.1"/>
    <property type="molecule type" value="Genomic_DNA"/>
</dbReference>
<dbReference type="RefSeq" id="WP_205257266.1">
    <property type="nucleotide sequence ID" value="NZ_BAAAPV010000001.1"/>
</dbReference>
<feature type="domain" description="Thiaminase-2/PQQC" evidence="3">
    <location>
        <begin position="48"/>
        <end position="243"/>
    </location>
</feature>
<dbReference type="PANTHER" id="PTHR43198">
    <property type="entry name" value="BIFUNCTIONAL TH2 PROTEIN"/>
    <property type="match status" value="1"/>
</dbReference>
<dbReference type="Pfam" id="PF03070">
    <property type="entry name" value="TENA_THI-4"/>
    <property type="match status" value="1"/>
</dbReference>
<dbReference type="Proteomes" id="UP000663801">
    <property type="component" value="Unassembled WGS sequence"/>
</dbReference>
<gene>
    <name evidence="4" type="ORF">JL107_12055</name>
</gene>
<dbReference type="InterPro" id="IPR050967">
    <property type="entry name" value="Thiamine_Salvage_TenA"/>
</dbReference>
<accession>A0A938YM17</accession>
<keyword evidence="5" id="KW-1185">Reference proteome</keyword>
<dbReference type="GO" id="GO:0005829">
    <property type="term" value="C:cytosol"/>
    <property type="evidence" value="ECO:0007669"/>
    <property type="project" value="TreeGrafter"/>
</dbReference>
<proteinExistence type="predicted"/>
<dbReference type="AlphaFoldDB" id="A0A938YM17"/>
<dbReference type="InterPro" id="IPR016084">
    <property type="entry name" value="Haem_Oase-like_multi-hlx"/>
</dbReference>
<feature type="region of interest" description="Disordered" evidence="2">
    <location>
        <begin position="1"/>
        <end position="25"/>
    </location>
</feature>
<name>A0A938YM17_9ACTN</name>
<dbReference type="PANTHER" id="PTHR43198:SF2">
    <property type="entry name" value="SI:CH1073-67J19.1-RELATED"/>
    <property type="match status" value="1"/>
</dbReference>
<protein>
    <submittedName>
        <fullName evidence="4">TenA family protein</fullName>
    </submittedName>
</protein>
<evidence type="ECO:0000259" key="3">
    <source>
        <dbReference type="Pfam" id="PF03070"/>
    </source>
</evidence>
<evidence type="ECO:0000313" key="4">
    <source>
        <dbReference type="EMBL" id="MBM9477183.1"/>
    </source>
</evidence>